<protein>
    <recommendedName>
        <fullName evidence="4">Transmembrane protein</fullName>
    </recommendedName>
</protein>
<dbReference type="EMBL" id="JNBR01000411">
    <property type="protein sequence ID" value="OQR93382.1"/>
    <property type="molecule type" value="Genomic_DNA"/>
</dbReference>
<dbReference type="OrthoDB" id="84819at2759"/>
<evidence type="ECO:0000256" key="1">
    <source>
        <dbReference type="SAM" id="Phobius"/>
    </source>
</evidence>
<evidence type="ECO:0000313" key="3">
    <source>
        <dbReference type="Proteomes" id="UP000243579"/>
    </source>
</evidence>
<dbReference type="AlphaFoldDB" id="A0A1V9Z622"/>
<feature type="transmembrane region" description="Helical" evidence="1">
    <location>
        <begin position="77"/>
        <end position="94"/>
    </location>
</feature>
<name>A0A1V9Z622_ACHHY</name>
<comment type="caution">
    <text evidence="2">The sequence shown here is derived from an EMBL/GenBank/DDBJ whole genome shotgun (WGS) entry which is preliminary data.</text>
</comment>
<evidence type="ECO:0000313" key="2">
    <source>
        <dbReference type="EMBL" id="OQR93382.1"/>
    </source>
</evidence>
<feature type="transmembrane region" description="Helical" evidence="1">
    <location>
        <begin position="12"/>
        <end position="36"/>
    </location>
</feature>
<keyword evidence="1" id="KW-1133">Transmembrane helix</keyword>
<organism evidence="2 3">
    <name type="scientific">Achlya hypogyna</name>
    <name type="common">Oomycete</name>
    <name type="synonym">Protoachlya hypogyna</name>
    <dbReference type="NCBI Taxonomy" id="1202772"/>
    <lineage>
        <taxon>Eukaryota</taxon>
        <taxon>Sar</taxon>
        <taxon>Stramenopiles</taxon>
        <taxon>Oomycota</taxon>
        <taxon>Saprolegniomycetes</taxon>
        <taxon>Saprolegniales</taxon>
        <taxon>Achlyaceae</taxon>
        <taxon>Achlya</taxon>
    </lineage>
</organism>
<accession>A0A1V9Z622</accession>
<sequence length="198" mass="22088">MRGTLPPFAAHGLYHFCFSIMLVFWLIMAVLWTSLFDVLPSWFYARFPIDTVDADKETAFSEQHRLACERRQTTASVFYYFVPLLACALLFEYVKLHAVLHSMLLVFTALLALMFLRYVVAGRILEHQQEQWISWGLANPAPASSTSKLLQSAPSETTPLVLTEPPLSSDEALTATGGEVASYGSVSIAIASEPHENK</sequence>
<dbReference type="Proteomes" id="UP000243579">
    <property type="component" value="Unassembled WGS sequence"/>
</dbReference>
<feature type="transmembrane region" description="Helical" evidence="1">
    <location>
        <begin position="100"/>
        <end position="120"/>
    </location>
</feature>
<gene>
    <name evidence="2" type="ORF">ACHHYP_02588</name>
</gene>
<proteinExistence type="predicted"/>
<reference evidence="2 3" key="1">
    <citation type="journal article" date="2014" name="Genome Biol. Evol.">
        <title>The secreted proteins of Achlya hypogyna and Thraustotheca clavata identify the ancestral oomycete secretome and reveal gene acquisitions by horizontal gene transfer.</title>
        <authorList>
            <person name="Misner I."/>
            <person name="Blouin N."/>
            <person name="Leonard G."/>
            <person name="Richards T.A."/>
            <person name="Lane C.E."/>
        </authorList>
    </citation>
    <scope>NUCLEOTIDE SEQUENCE [LARGE SCALE GENOMIC DNA]</scope>
    <source>
        <strain evidence="2 3">ATCC 48635</strain>
    </source>
</reference>
<keyword evidence="1" id="KW-0472">Membrane</keyword>
<evidence type="ECO:0008006" key="4">
    <source>
        <dbReference type="Google" id="ProtNLM"/>
    </source>
</evidence>
<keyword evidence="1" id="KW-0812">Transmembrane</keyword>
<keyword evidence="3" id="KW-1185">Reference proteome</keyword>